<proteinExistence type="inferred from homology"/>
<dbReference type="Pfam" id="PF00672">
    <property type="entry name" value="HAMP"/>
    <property type="match status" value="1"/>
</dbReference>
<gene>
    <name evidence="7" type="ORF">CTER_2821</name>
</gene>
<feature type="domain" description="Methyl-accepting transducer" evidence="5">
    <location>
        <begin position="289"/>
        <end position="525"/>
    </location>
</feature>
<dbReference type="PATRIC" id="fig|1195236.3.peg.3141"/>
<comment type="similarity">
    <text evidence="2">Belongs to the methyl-accepting chemotaxis (MCP) protein family.</text>
</comment>
<keyword evidence="4" id="KW-0812">Transmembrane</keyword>
<organism evidence="7 8">
    <name type="scientific">Ruminiclostridium cellobioparum subsp. termitidis CT1112</name>
    <dbReference type="NCBI Taxonomy" id="1195236"/>
    <lineage>
        <taxon>Bacteria</taxon>
        <taxon>Bacillati</taxon>
        <taxon>Bacillota</taxon>
        <taxon>Clostridia</taxon>
        <taxon>Eubacteriales</taxon>
        <taxon>Oscillospiraceae</taxon>
        <taxon>Ruminiclostridium</taxon>
    </lineage>
</organism>
<evidence type="ECO:0000259" key="6">
    <source>
        <dbReference type="PROSITE" id="PS50885"/>
    </source>
</evidence>
<dbReference type="RefSeq" id="WP_004626686.1">
    <property type="nucleotide sequence ID" value="NZ_AORV01000039.1"/>
</dbReference>
<dbReference type="GO" id="GO:0016020">
    <property type="term" value="C:membrane"/>
    <property type="evidence" value="ECO:0007669"/>
    <property type="project" value="InterPro"/>
</dbReference>
<evidence type="ECO:0000256" key="3">
    <source>
        <dbReference type="PROSITE-ProRule" id="PRU00284"/>
    </source>
</evidence>
<evidence type="ECO:0000256" key="4">
    <source>
        <dbReference type="SAM" id="Phobius"/>
    </source>
</evidence>
<feature type="domain" description="HAMP" evidence="6">
    <location>
        <begin position="217"/>
        <end position="270"/>
    </location>
</feature>
<dbReference type="Gene3D" id="6.10.340.10">
    <property type="match status" value="1"/>
</dbReference>
<dbReference type="PANTHER" id="PTHR32089:SF112">
    <property type="entry name" value="LYSOZYME-LIKE PROTEIN-RELATED"/>
    <property type="match status" value="1"/>
</dbReference>
<feature type="transmembrane region" description="Helical" evidence="4">
    <location>
        <begin position="194"/>
        <end position="215"/>
    </location>
</feature>
<evidence type="ECO:0000256" key="2">
    <source>
        <dbReference type="ARBA" id="ARBA00029447"/>
    </source>
</evidence>
<dbReference type="PANTHER" id="PTHR32089">
    <property type="entry name" value="METHYL-ACCEPTING CHEMOTAXIS PROTEIN MCPB"/>
    <property type="match status" value="1"/>
</dbReference>
<evidence type="ECO:0000259" key="5">
    <source>
        <dbReference type="PROSITE" id="PS50111"/>
    </source>
</evidence>
<accession>S0FHV3</accession>
<dbReference type="SMART" id="SM00283">
    <property type="entry name" value="MA"/>
    <property type="match status" value="1"/>
</dbReference>
<dbReference type="SUPFAM" id="SSF58104">
    <property type="entry name" value="Methyl-accepting chemotaxis protein (MCP) signaling domain"/>
    <property type="match status" value="1"/>
</dbReference>
<comment type="caution">
    <text evidence="7">The sequence shown here is derived from an EMBL/GenBank/DDBJ whole genome shotgun (WGS) entry which is preliminary data.</text>
</comment>
<evidence type="ECO:0000256" key="1">
    <source>
        <dbReference type="ARBA" id="ARBA00023224"/>
    </source>
</evidence>
<evidence type="ECO:0000313" key="7">
    <source>
        <dbReference type="EMBL" id="EMS71355.1"/>
    </source>
</evidence>
<dbReference type="PROSITE" id="PS50885">
    <property type="entry name" value="HAMP"/>
    <property type="match status" value="1"/>
</dbReference>
<keyword evidence="4" id="KW-1133">Transmembrane helix</keyword>
<dbReference type="GO" id="GO:0007165">
    <property type="term" value="P:signal transduction"/>
    <property type="evidence" value="ECO:0007669"/>
    <property type="project" value="UniProtKB-KW"/>
</dbReference>
<name>S0FHV3_RUMCE</name>
<feature type="transmembrane region" description="Helical" evidence="4">
    <location>
        <begin position="20"/>
        <end position="44"/>
    </location>
</feature>
<dbReference type="Proteomes" id="UP000014155">
    <property type="component" value="Unassembled WGS sequence"/>
</dbReference>
<dbReference type="PROSITE" id="PS50111">
    <property type="entry name" value="CHEMOTAXIS_TRANSDUC_2"/>
    <property type="match status" value="1"/>
</dbReference>
<dbReference type="InterPro" id="IPR004089">
    <property type="entry name" value="MCPsignal_dom"/>
</dbReference>
<dbReference type="SMART" id="SM00304">
    <property type="entry name" value="HAMP"/>
    <property type="match status" value="1"/>
</dbReference>
<keyword evidence="4" id="KW-0472">Membrane</keyword>
<reference evidence="7 8" key="1">
    <citation type="journal article" date="2013" name="Genome Announc.">
        <title>Draft Genome Sequence of the Cellulolytic, Mesophilic, Anaerobic Bacterium Clostridium termitidis Strain CT1112 (DSM 5398).</title>
        <authorList>
            <person name="Lal S."/>
            <person name="Ramachandran U."/>
            <person name="Zhang X."/>
            <person name="Munir R."/>
            <person name="Sparling R."/>
            <person name="Levin D.B."/>
        </authorList>
    </citation>
    <scope>NUCLEOTIDE SEQUENCE [LARGE SCALE GENOMIC DNA]</scope>
    <source>
        <strain evidence="7 8">CT1112</strain>
    </source>
</reference>
<dbReference type="AlphaFoldDB" id="S0FHV3"/>
<protein>
    <submittedName>
        <fullName evidence="7">Methyl-accepting chemotaxis protein</fullName>
    </submittedName>
</protein>
<dbReference type="CDD" id="cd06225">
    <property type="entry name" value="HAMP"/>
    <property type="match status" value="1"/>
</dbReference>
<evidence type="ECO:0000313" key="8">
    <source>
        <dbReference type="Proteomes" id="UP000014155"/>
    </source>
</evidence>
<dbReference type="STRING" id="1195236.CTER_2821"/>
<dbReference type="EMBL" id="AORV01000039">
    <property type="protein sequence ID" value="EMS71355.1"/>
    <property type="molecule type" value="Genomic_DNA"/>
</dbReference>
<sequence length="575" mass="63919">MKSEKRQVADMVKKFNRVTIRTKFTACCVTIIVLMSILNLYTIINFSGFNKQYDTILSNIAIANSINDGLKEQIDSEMRSIGVGQKDFKNADQYNIINDVNKKIDTIKKTVRSESSLSKLDSVSRTMSSLKEKVDEIGRQIEGKKSYDEIQASLDYVTEIAVLVETNIQDFIKNELNESNKTKLVIEQSFERAIIVNIAALVVICIISITCSLLISIKVSNPINRLNRILKQITSGNLSVDQFEVNTRDEIKDMSGSFNEMIKGLKQTILNMRKMSRSTKEASEVLLMSSDTNSKVNMEIASAAQSVCEGISGQNQLVMETTPHIETLFNTFNALNTNSEKIMEKARESVQKAVTGNTYIDNLNNELRDISDIVLSTSEDTKNLKVKTSEMTTIIETIEEITANTNLLALNATIEAARAGVSGKGFAVVAAEIRKLAEKSSLATGKIDRIIKSVQEKTNNMNKNMELSVSKMNEGNTIAEKTKEHFEDIRTASQNVDNEIRVISKDISNVNQIVTKVHKSIEEIRSISVSNKSEGESILAAVEEQTANLEEVLALAHQMSDMAGEMEESISIYIV</sequence>
<dbReference type="InterPro" id="IPR003660">
    <property type="entry name" value="HAMP_dom"/>
</dbReference>
<dbReference type="Gene3D" id="1.10.287.950">
    <property type="entry name" value="Methyl-accepting chemotaxis protein"/>
    <property type="match status" value="1"/>
</dbReference>
<dbReference type="eggNOG" id="COG0840">
    <property type="taxonomic scope" value="Bacteria"/>
</dbReference>
<keyword evidence="1 3" id="KW-0807">Transducer</keyword>
<keyword evidence="8" id="KW-1185">Reference proteome</keyword>
<dbReference type="Pfam" id="PF00015">
    <property type="entry name" value="MCPsignal"/>
    <property type="match status" value="1"/>
</dbReference>